<feature type="compositionally biased region" description="Polar residues" evidence="2">
    <location>
        <begin position="425"/>
        <end position="437"/>
    </location>
</feature>
<keyword evidence="1" id="KW-0238">DNA-binding</keyword>
<dbReference type="GO" id="GO:0003677">
    <property type="term" value="F:DNA binding"/>
    <property type="evidence" value="ECO:0007669"/>
    <property type="project" value="UniProtKB-KW"/>
</dbReference>
<evidence type="ECO:0000313" key="4">
    <source>
        <dbReference type="EMBL" id="AIW55227.1"/>
    </source>
</evidence>
<dbReference type="PANTHER" id="PTHR30405">
    <property type="entry name" value="TRANSPOSASE"/>
    <property type="match status" value="1"/>
</dbReference>
<proteinExistence type="predicted"/>
<evidence type="ECO:0000256" key="1">
    <source>
        <dbReference type="ARBA" id="ARBA00023125"/>
    </source>
</evidence>
<accession>A0A0A0V1H1</accession>
<dbReference type="NCBIfam" id="NF040570">
    <property type="entry name" value="guided_TnpB"/>
    <property type="match status" value="1"/>
</dbReference>
<geneLocation type="plasmid" evidence="4">
    <name>megaplasmid pMP7017</name>
</geneLocation>
<name>A0A0A0V1H1_BIFBR</name>
<keyword evidence="4" id="KW-0614">Plasmid</keyword>
<organism evidence="4">
    <name type="scientific">Bifidobacterium breve</name>
    <dbReference type="NCBI Taxonomy" id="1685"/>
    <lineage>
        <taxon>Bacteria</taxon>
        <taxon>Bacillati</taxon>
        <taxon>Actinomycetota</taxon>
        <taxon>Actinomycetes</taxon>
        <taxon>Bifidobacteriales</taxon>
        <taxon>Bifidobacteriaceae</taxon>
        <taxon>Bifidobacterium</taxon>
    </lineage>
</organism>
<dbReference type="Pfam" id="PF07282">
    <property type="entry name" value="Cas12f1-like_TNB"/>
    <property type="match status" value="1"/>
</dbReference>
<dbReference type="AlphaFoldDB" id="A0A0A0V1H1"/>
<dbReference type="EMBL" id="KM406416">
    <property type="protein sequence ID" value="AIW55227.1"/>
    <property type="molecule type" value="Genomic_DNA"/>
</dbReference>
<dbReference type="InterPro" id="IPR051399">
    <property type="entry name" value="RNA-guided_DNA_endo/Transpos"/>
</dbReference>
<feature type="compositionally biased region" description="Basic and acidic residues" evidence="2">
    <location>
        <begin position="385"/>
        <end position="413"/>
    </location>
</feature>
<dbReference type="NCBIfam" id="TIGR01766">
    <property type="entry name" value="IS200/IS605 family accessory protein TnpB-like domain"/>
    <property type="match status" value="1"/>
</dbReference>
<protein>
    <submittedName>
        <fullName evidence="4">Transposase</fullName>
    </submittedName>
</protein>
<dbReference type="InterPro" id="IPR010095">
    <property type="entry name" value="Cas12f1-like_TNB"/>
</dbReference>
<dbReference type="RefSeq" id="WP_052791171.1">
    <property type="nucleotide sequence ID" value="NZ_KM406416.1"/>
</dbReference>
<feature type="region of interest" description="Disordered" evidence="2">
    <location>
        <begin position="1"/>
        <end position="22"/>
    </location>
</feature>
<evidence type="ECO:0000259" key="3">
    <source>
        <dbReference type="Pfam" id="PF07282"/>
    </source>
</evidence>
<feature type="domain" description="Cas12f1-like TNB" evidence="3">
    <location>
        <begin position="311"/>
        <end position="376"/>
    </location>
</feature>
<reference evidence="4" key="1">
    <citation type="journal article" date="2015" name="Appl. Environ. Microbiol.">
        <title>Discovery of a conjugative megaplasmid in Bifidobacterium breve.</title>
        <authorList>
            <person name="Bottacini F."/>
            <person name="O'Connell Motherway M."/>
            <person name="Casey E."/>
            <person name="McDonnell B."/>
            <person name="Mahony J."/>
            <person name="Ventura M."/>
            <person name="van Sinderen D."/>
        </authorList>
    </citation>
    <scope>NUCLEOTIDE SEQUENCE</scope>
    <source>
        <strain evidence="4">JCM 7017</strain>
        <plasmid evidence="4">megaplasmid pMP7017</plasmid>
    </source>
</reference>
<dbReference type="PANTHER" id="PTHR30405:SF26">
    <property type="entry name" value="TRANSPOSASE, PROBABLY IS605-TNPB FAMILY"/>
    <property type="match status" value="1"/>
</dbReference>
<gene>
    <name evidence="4" type="ORF">B7017_p0178</name>
</gene>
<feature type="region of interest" description="Disordered" evidence="2">
    <location>
        <begin position="385"/>
        <end position="437"/>
    </location>
</feature>
<evidence type="ECO:0000256" key="2">
    <source>
        <dbReference type="SAM" id="MobiDB-lite"/>
    </source>
</evidence>
<sequence length="437" mass="50274">MAVRKSKTAQRRERVSSSTQQRTIVLPLPLTREQYDPIRRSAEEYNRMWSSLISWCDSNKTVNRTRIQKENYRRLRDRHPTLPAQFACIAMRDAAGAMRSWNSNHPKRRWNMKASRKALTINYDMRVMSLRGNLLTLSVAHGEKRVRLLLPDLPEWFTARYPEGKPNAAKLLLGDKPEDTRIALIYRISDPQPLADGDVLGVDLGQHSLYMDSRGGEAPYARVQGAKRRYAHNRKTLQEKGTCSAHRRLKAMKQREERFIRDVNHQASKRLVNTQGVQAIAFEDLTYIRRQASKRTKTGARRRNMLNQWSFSQLQEFTAYKAARNGIRILMVDPSYTSQRCNRCGYVDARNRNGARFDCRRCGWSDNADHNAAMNIRDRALSSLAEEEHTSTDRPVDRSQSTDHDGWSAHDDLPTPTGQGRVMGTTLTSKPRCSSSR</sequence>